<proteinExistence type="predicted"/>
<reference evidence="1" key="1">
    <citation type="submission" date="2023-07" db="EMBL/GenBank/DDBJ databases">
        <title>Black Yeasts Isolated from many extreme environments.</title>
        <authorList>
            <person name="Coleine C."/>
            <person name="Stajich J.E."/>
            <person name="Selbmann L."/>
        </authorList>
    </citation>
    <scope>NUCLEOTIDE SEQUENCE</scope>
    <source>
        <strain evidence="1">CCFEE 5714</strain>
    </source>
</reference>
<name>A0ACC3MHN1_9PEZI</name>
<keyword evidence="2" id="KW-1185">Reference proteome</keyword>
<dbReference type="Proteomes" id="UP001281147">
    <property type="component" value="Unassembled WGS sequence"/>
</dbReference>
<gene>
    <name evidence="1" type="ORF">LTR37_018570</name>
</gene>
<organism evidence="1 2">
    <name type="scientific">Vermiconidia calcicola</name>
    <dbReference type="NCBI Taxonomy" id="1690605"/>
    <lineage>
        <taxon>Eukaryota</taxon>
        <taxon>Fungi</taxon>
        <taxon>Dikarya</taxon>
        <taxon>Ascomycota</taxon>
        <taxon>Pezizomycotina</taxon>
        <taxon>Dothideomycetes</taxon>
        <taxon>Dothideomycetidae</taxon>
        <taxon>Mycosphaerellales</taxon>
        <taxon>Extremaceae</taxon>
        <taxon>Vermiconidia</taxon>
    </lineage>
</organism>
<protein>
    <submittedName>
        <fullName evidence="1">Uncharacterized protein</fullName>
    </submittedName>
</protein>
<sequence length="67" mass="7285">MSSSGDNQTVADKVHTAMQGAQDPLLQQTESKNTAEAEEPEHPKLDEIEAKEEAKVHKLETEAQPTG</sequence>
<evidence type="ECO:0000313" key="1">
    <source>
        <dbReference type="EMBL" id="KAK3691561.1"/>
    </source>
</evidence>
<comment type="caution">
    <text evidence="1">The sequence shown here is derived from an EMBL/GenBank/DDBJ whole genome shotgun (WGS) entry which is preliminary data.</text>
</comment>
<evidence type="ECO:0000313" key="2">
    <source>
        <dbReference type="Proteomes" id="UP001281147"/>
    </source>
</evidence>
<dbReference type="EMBL" id="JAUTXU010000263">
    <property type="protein sequence ID" value="KAK3691561.1"/>
    <property type="molecule type" value="Genomic_DNA"/>
</dbReference>
<accession>A0ACC3MHN1</accession>